<evidence type="ECO:0000313" key="2">
    <source>
        <dbReference type="Proteomes" id="UP000425388"/>
    </source>
</evidence>
<dbReference type="GeneID" id="80005025"/>
<evidence type="ECO:0000313" key="1">
    <source>
        <dbReference type="EMBL" id="QGJ92738.1"/>
    </source>
</evidence>
<name>A0A649VK90_9CAUD</name>
<accession>A0A649VK90</accession>
<dbReference type="EMBL" id="MN586020">
    <property type="protein sequence ID" value="QGJ92738.1"/>
    <property type="molecule type" value="Genomic_DNA"/>
</dbReference>
<sequence>MPEHTIKRTQEELVALMRERFGDDVNAWAFICPSCGDVATVADMRDALAQNPLSEAGGSTPDPTRYIGQACIGRLLGALQEKRQSDWKGRGCDWAAFGLFQGPEFVVMPDGKEVPSFAPAPAPEEVSA</sequence>
<dbReference type="InterPro" id="IPR048166">
    <property type="entry name" value="VVA0879-like"/>
</dbReference>
<organism evidence="1 2">
    <name type="scientific">Microbacterium phage Megan</name>
    <dbReference type="NCBI Taxonomy" id="2656551"/>
    <lineage>
        <taxon>Viruses</taxon>
        <taxon>Duplodnaviria</taxon>
        <taxon>Heunggongvirae</taxon>
        <taxon>Uroviricota</taxon>
        <taxon>Caudoviricetes</taxon>
        <taxon>Hodgkinviridae</taxon>
        <taxon>Meganvirus</taxon>
        <taxon>Meganvirus megan</taxon>
    </lineage>
</organism>
<dbReference type="NCBIfam" id="NF041591">
    <property type="entry name" value="CxxC_VVA0879"/>
    <property type="match status" value="1"/>
</dbReference>
<keyword evidence="2" id="KW-1185">Reference proteome</keyword>
<dbReference type="RefSeq" id="YP_010751359.1">
    <property type="nucleotide sequence ID" value="NC_073368.1"/>
</dbReference>
<reference evidence="1 2" key="1">
    <citation type="submission" date="2019-10" db="EMBL/GenBank/DDBJ databases">
        <authorList>
            <person name="Abad L.A."/>
            <person name="AUll H.A."/>
            <person name="Garlena R.A."/>
            <person name="Russell D.A."/>
            <person name="Pope W.H."/>
            <person name="Jacobs-Sera D."/>
            <person name="Hatfull G.F."/>
        </authorList>
    </citation>
    <scope>NUCLEOTIDE SEQUENCE [LARGE SCALE GENOMIC DNA]</scope>
</reference>
<gene>
    <name evidence="1" type="primary">68</name>
    <name evidence="1" type="ORF">PBI_MEGAN_68</name>
</gene>
<dbReference type="KEGG" id="vg:80005025"/>
<proteinExistence type="predicted"/>
<dbReference type="Proteomes" id="UP000425388">
    <property type="component" value="Segment"/>
</dbReference>
<protein>
    <submittedName>
        <fullName evidence="1">Uncharacterized protein</fullName>
    </submittedName>
</protein>